<feature type="transmembrane region" description="Helical" evidence="1">
    <location>
        <begin position="101"/>
        <end position="121"/>
    </location>
</feature>
<evidence type="ECO:0000313" key="2">
    <source>
        <dbReference type="EMBL" id="OGG96906.1"/>
    </source>
</evidence>
<feature type="transmembrane region" description="Helical" evidence="1">
    <location>
        <begin position="29"/>
        <end position="51"/>
    </location>
</feature>
<feature type="transmembrane region" description="Helical" evidence="1">
    <location>
        <begin position="416"/>
        <end position="437"/>
    </location>
</feature>
<comment type="caution">
    <text evidence="2">The sequence shown here is derived from an EMBL/GenBank/DDBJ whole genome shotgun (WGS) entry which is preliminary data.</text>
</comment>
<dbReference type="EMBL" id="MFNE01000007">
    <property type="protein sequence ID" value="OGG96906.1"/>
    <property type="molecule type" value="Genomic_DNA"/>
</dbReference>
<feature type="transmembrane region" description="Helical" evidence="1">
    <location>
        <begin position="242"/>
        <end position="260"/>
    </location>
</feature>
<feature type="transmembrane region" description="Helical" evidence="1">
    <location>
        <begin position="58"/>
        <end position="77"/>
    </location>
</feature>
<feature type="transmembrane region" description="Helical" evidence="1">
    <location>
        <begin position="383"/>
        <end position="404"/>
    </location>
</feature>
<feature type="transmembrane region" description="Helical" evidence="1">
    <location>
        <begin position="311"/>
        <end position="334"/>
    </location>
</feature>
<keyword evidence="1" id="KW-1133">Transmembrane helix</keyword>
<feature type="transmembrane region" description="Helical" evidence="1">
    <location>
        <begin position="443"/>
        <end position="461"/>
    </location>
</feature>
<accession>A0A1F6GFL7</accession>
<proteinExistence type="predicted"/>
<keyword evidence="1" id="KW-0472">Membrane</keyword>
<dbReference type="AlphaFoldDB" id="A0A1F6GFL7"/>
<feature type="transmembrane region" description="Helical" evidence="1">
    <location>
        <begin position="184"/>
        <end position="205"/>
    </location>
</feature>
<evidence type="ECO:0008006" key="4">
    <source>
        <dbReference type="Google" id="ProtNLM"/>
    </source>
</evidence>
<sequence>MFPIFFLFLPGLSLAKLAAKRGWIERASFSGLILFGLTFHLYSSLLYRLLATSLGVGIWPYFLAHGVFLWIPLSALAQQKRPWKDWLKTQLFERWRPEQKAIFRVYVALVVVLIAMMRHYLIKPLQYYYGDELFRLSFANFIPARFPPKDFLTYSSQNIHYYSIAEAWTANIGQFSGMPIPELYLHYLVFFHWLLLLVGVIGLLLEGGQSKPLLIFALVLLFFWVHGPAGEQKISHFVFRQNSLALAIMALSSFGIFRFYKSGRYVYFISAILLASLVVGIKTVGIMPLGLLIPAVGLAMFIKKRLSFSKLTLAGMLSLGSILFWYFLVVATPVEGESAYLMFEPRHYWSMAYARRIIEHPMFLYPPIEQFLDQNLGFEPRPFLLPLFYSFEFVLLAIGALWGYQRDERAALDMPGGFLLAGGFLTMMVMTLWRFSISESSTVYFLIFGSWAFNLGVLYLFHRAVPLVRARHALVYVSVILIFALNAYAGQSLRHLYGPGSHVQTSDEEMEAYRILREETDQRSYVYHNQYRQKKFNIPALAERRAVISYLYDGAIFQSKELYLARFAEADRFFGGQMSPKEMQQTLDQYEVDALLWDTQETPPMDLEFAGFVKRIDHPHLKLWLRLNPLAGRTQ</sequence>
<organism evidence="2 3">
    <name type="scientific">Candidatus Lambdaproteobacteria bacterium RIFOXYD2_FULL_50_16</name>
    <dbReference type="NCBI Taxonomy" id="1817772"/>
    <lineage>
        <taxon>Bacteria</taxon>
        <taxon>Pseudomonadati</taxon>
        <taxon>Pseudomonadota</taxon>
        <taxon>Candidatus Lambdaproteobacteria</taxon>
    </lineage>
</organism>
<keyword evidence="1" id="KW-0812">Transmembrane</keyword>
<protein>
    <recommendedName>
        <fullName evidence="4">Glycosyltransferase RgtA/B/C/D-like domain-containing protein</fullName>
    </recommendedName>
</protein>
<feature type="transmembrane region" description="Helical" evidence="1">
    <location>
        <begin position="473"/>
        <end position="489"/>
    </location>
</feature>
<evidence type="ECO:0000313" key="3">
    <source>
        <dbReference type="Proteomes" id="UP000178449"/>
    </source>
</evidence>
<evidence type="ECO:0000256" key="1">
    <source>
        <dbReference type="SAM" id="Phobius"/>
    </source>
</evidence>
<name>A0A1F6GFL7_9PROT</name>
<feature type="transmembrane region" description="Helical" evidence="1">
    <location>
        <begin position="266"/>
        <end position="299"/>
    </location>
</feature>
<reference evidence="2 3" key="1">
    <citation type="journal article" date="2016" name="Nat. Commun.">
        <title>Thousands of microbial genomes shed light on interconnected biogeochemical processes in an aquifer system.</title>
        <authorList>
            <person name="Anantharaman K."/>
            <person name="Brown C.T."/>
            <person name="Hug L.A."/>
            <person name="Sharon I."/>
            <person name="Castelle C.J."/>
            <person name="Probst A.J."/>
            <person name="Thomas B.C."/>
            <person name="Singh A."/>
            <person name="Wilkins M.J."/>
            <person name="Karaoz U."/>
            <person name="Brodie E.L."/>
            <person name="Williams K.H."/>
            <person name="Hubbard S.S."/>
            <person name="Banfield J.F."/>
        </authorList>
    </citation>
    <scope>NUCLEOTIDE SEQUENCE [LARGE SCALE GENOMIC DNA]</scope>
</reference>
<dbReference type="Proteomes" id="UP000178449">
    <property type="component" value="Unassembled WGS sequence"/>
</dbReference>
<feature type="transmembrane region" description="Helical" evidence="1">
    <location>
        <begin position="211"/>
        <end position="230"/>
    </location>
</feature>
<gene>
    <name evidence="2" type="ORF">A2527_00055</name>
</gene>